<feature type="non-terminal residue" evidence="1">
    <location>
        <position position="114"/>
    </location>
</feature>
<comment type="caution">
    <text evidence="1">The sequence shown here is derived from an EMBL/GenBank/DDBJ whole genome shotgun (WGS) entry which is preliminary data.</text>
</comment>
<protein>
    <submittedName>
        <fullName evidence="1">Uncharacterized protein</fullName>
    </submittedName>
</protein>
<reference evidence="1 2" key="1">
    <citation type="journal article" date="2021" name="Nat. Plants">
        <title>The Taxus genome provides insights into paclitaxel biosynthesis.</title>
        <authorList>
            <person name="Xiong X."/>
            <person name="Gou J."/>
            <person name="Liao Q."/>
            <person name="Li Y."/>
            <person name="Zhou Q."/>
            <person name="Bi G."/>
            <person name="Li C."/>
            <person name="Du R."/>
            <person name="Wang X."/>
            <person name="Sun T."/>
            <person name="Guo L."/>
            <person name="Liang H."/>
            <person name="Lu P."/>
            <person name="Wu Y."/>
            <person name="Zhang Z."/>
            <person name="Ro D.K."/>
            <person name="Shang Y."/>
            <person name="Huang S."/>
            <person name="Yan J."/>
        </authorList>
    </citation>
    <scope>NUCLEOTIDE SEQUENCE [LARGE SCALE GENOMIC DNA]</scope>
    <source>
        <strain evidence="1">Ta-2019</strain>
    </source>
</reference>
<dbReference type="AlphaFoldDB" id="A0AA38BZM3"/>
<accession>A0AA38BZM3</accession>
<evidence type="ECO:0000313" key="1">
    <source>
        <dbReference type="EMBL" id="KAH9290161.1"/>
    </source>
</evidence>
<dbReference type="EMBL" id="JAHRHJ020003813">
    <property type="protein sequence ID" value="KAH9290161.1"/>
    <property type="molecule type" value="Genomic_DNA"/>
</dbReference>
<proteinExistence type="predicted"/>
<name>A0AA38BZM3_TAXCH</name>
<dbReference type="Proteomes" id="UP000824469">
    <property type="component" value="Unassembled WGS sequence"/>
</dbReference>
<organism evidence="1 2">
    <name type="scientific">Taxus chinensis</name>
    <name type="common">Chinese yew</name>
    <name type="synonym">Taxus wallichiana var. chinensis</name>
    <dbReference type="NCBI Taxonomy" id="29808"/>
    <lineage>
        <taxon>Eukaryota</taxon>
        <taxon>Viridiplantae</taxon>
        <taxon>Streptophyta</taxon>
        <taxon>Embryophyta</taxon>
        <taxon>Tracheophyta</taxon>
        <taxon>Spermatophyta</taxon>
        <taxon>Pinopsida</taxon>
        <taxon>Pinidae</taxon>
        <taxon>Conifers II</taxon>
        <taxon>Cupressales</taxon>
        <taxon>Taxaceae</taxon>
        <taxon>Taxus</taxon>
    </lineage>
</organism>
<evidence type="ECO:0000313" key="2">
    <source>
        <dbReference type="Proteomes" id="UP000824469"/>
    </source>
</evidence>
<keyword evidence="2" id="KW-1185">Reference proteome</keyword>
<sequence length="114" mass="13366">MDFAKFELQEPNSPGRPLIFVMVFEILWVNEHRLGHFSFKENLTPRNVEELSDLGLICHNKKLWTQPNLSNRNCKTYDRPMTLVMAFEILRVDVCGLGHFSFKENLIARNIKES</sequence>
<gene>
    <name evidence="1" type="ORF">KI387_034278</name>
</gene>